<proteinExistence type="predicted"/>
<dbReference type="SUPFAM" id="SSF50965">
    <property type="entry name" value="Galactose oxidase, central domain"/>
    <property type="match status" value="1"/>
</dbReference>
<feature type="non-terminal residue" evidence="1">
    <location>
        <position position="1"/>
    </location>
</feature>
<comment type="caution">
    <text evidence="1">The sequence shown here is derived from an EMBL/GenBank/DDBJ whole genome shotgun (WGS) entry which is preliminary data.</text>
</comment>
<dbReference type="EMBL" id="CAMKVN010010612">
    <property type="protein sequence ID" value="CAI2194240.1"/>
    <property type="molecule type" value="Genomic_DNA"/>
</dbReference>
<feature type="non-terminal residue" evidence="1">
    <location>
        <position position="140"/>
    </location>
</feature>
<dbReference type="OrthoDB" id="2363659at2759"/>
<dbReference type="AlphaFoldDB" id="A0A9W4X4D5"/>
<dbReference type="InterPro" id="IPR015915">
    <property type="entry name" value="Kelch-typ_b-propeller"/>
</dbReference>
<reference evidence="1" key="1">
    <citation type="submission" date="2022-08" db="EMBL/GenBank/DDBJ databases">
        <authorList>
            <person name="Kallberg Y."/>
            <person name="Tangrot J."/>
            <person name="Rosling A."/>
        </authorList>
    </citation>
    <scope>NUCLEOTIDE SEQUENCE</scope>
    <source>
        <strain evidence="1">Wild A</strain>
    </source>
</reference>
<keyword evidence="2" id="KW-1185">Reference proteome</keyword>
<protein>
    <submittedName>
        <fullName evidence="1">1958_t:CDS:1</fullName>
    </submittedName>
</protein>
<dbReference type="Gene3D" id="2.120.10.80">
    <property type="entry name" value="Kelch-type beta propeller"/>
    <property type="match status" value="1"/>
</dbReference>
<gene>
    <name evidence="1" type="ORF">FWILDA_LOCUS16476</name>
</gene>
<dbReference type="InterPro" id="IPR011043">
    <property type="entry name" value="Gal_Oxase/kelch_b-propeller"/>
</dbReference>
<dbReference type="Proteomes" id="UP001153678">
    <property type="component" value="Unassembled WGS sequence"/>
</dbReference>
<name>A0A9W4X4D5_9GLOM</name>
<organism evidence="1 2">
    <name type="scientific">Funneliformis geosporum</name>
    <dbReference type="NCBI Taxonomy" id="1117311"/>
    <lineage>
        <taxon>Eukaryota</taxon>
        <taxon>Fungi</taxon>
        <taxon>Fungi incertae sedis</taxon>
        <taxon>Mucoromycota</taxon>
        <taxon>Glomeromycotina</taxon>
        <taxon>Glomeromycetes</taxon>
        <taxon>Glomerales</taxon>
        <taxon>Glomeraceae</taxon>
        <taxon>Funneliformis</taxon>
    </lineage>
</organism>
<evidence type="ECO:0000313" key="2">
    <source>
        <dbReference type="Proteomes" id="UP001153678"/>
    </source>
</evidence>
<sequence length="140" mass="15471">VETYTPLGRYAHSTILVGNKLYIFSGVANGDSNEVDISKQFNAENPPWTDLTLNSGIGFKIYEFNLKLGQWIMHVMKGNVPARRREIQAVADNFGNIYSYGPIVNAPTPYTDYTATLLLDGVIIYIGGRENIDGILVLAV</sequence>
<evidence type="ECO:0000313" key="1">
    <source>
        <dbReference type="EMBL" id="CAI2194240.1"/>
    </source>
</evidence>
<accession>A0A9W4X4D5</accession>